<dbReference type="AlphaFoldDB" id="A0AAD6RWV4"/>
<proteinExistence type="predicted"/>
<gene>
    <name evidence="1" type="ORF">C8F04DRAFT_1202168</name>
</gene>
<evidence type="ECO:0000313" key="1">
    <source>
        <dbReference type="EMBL" id="KAJ7016457.1"/>
    </source>
</evidence>
<comment type="caution">
    <text evidence="1">The sequence shown here is derived from an EMBL/GenBank/DDBJ whole genome shotgun (WGS) entry which is preliminary data.</text>
</comment>
<dbReference type="Proteomes" id="UP001218188">
    <property type="component" value="Unassembled WGS sequence"/>
</dbReference>
<accession>A0AAD6RWV4</accession>
<keyword evidence="2" id="KW-1185">Reference proteome</keyword>
<reference evidence="1" key="1">
    <citation type="submission" date="2023-03" db="EMBL/GenBank/DDBJ databases">
        <title>Massive genome expansion in bonnet fungi (Mycena s.s.) driven by repeated elements and novel gene families across ecological guilds.</title>
        <authorList>
            <consortium name="Lawrence Berkeley National Laboratory"/>
            <person name="Harder C.B."/>
            <person name="Miyauchi S."/>
            <person name="Viragh M."/>
            <person name="Kuo A."/>
            <person name="Thoen E."/>
            <person name="Andreopoulos B."/>
            <person name="Lu D."/>
            <person name="Skrede I."/>
            <person name="Drula E."/>
            <person name="Henrissat B."/>
            <person name="Morin E."/>
            <person name="Kohler A."/>
            <person name="Barry K."/>
            <person name="LaButti K."/>
            <person name="Morin E."/>
            <person name="Salamov A."/>
            <person name="Lipzen A."/>
            <person name="Mereny Z."/>
            <person name="Hegedus B."/>
            <person name="Baldrian P."/>
            <person name="Stursova M."/>
            <person name="Weitz H."/>
            <person name="Taylor A."/>
            <person name="Grigoriev I.V."/>
            <person name="Nagy L.G."/>
            <person name="Martin F."/>
            <person name="Kauserud H."/>
        </authorList>
    </citation>
    <scope>NUCLEOTIDE SEQUENCE</scope>
    <source>
        <strain evidence="1">CBHHK200</strain>
    </source>
</reference>
<organism evidence="1 2">
    <name type="scientific">Mycena alexandri</name>
    <dbReference type="NCBI Taxonomy" id="1745969"/>
    <lineage>
        <taxon>Eukaryota</taxon>
        <taxon>Fungi</taxon>
        <taxon>Dikarya</taxon>
        <taxon>Basidiomycota</taxon>
        <taxon>Agaricomycotina</taxon>
        <taxon>Agaricomycetes</taxon>
        <taxon>Agaricomycetidae</taxon>
        <taxon>Agaricales</taxon>
        <taxon>Marasmiineae</taxon>
        <taxon>Mycenaceae</taxon>
        <taxon>Mycena</taxon>
    </lineage>
</organism>
<evidence type="ECO:0000313" key="2">
    <source>
        <dbReference type="Proteomes" id="UP001218188"/>
    </source>
</evidence>
<dbReference type="EMBL" id="JARJCM010000504">
    <property type="protein sequence ID" value="KAJ7016457.1"/>
    <property type="molecule type" value="Genomic_DNA"/>
</dbReference>
<name>A0AAD6RWV4_9AGAR</name>
<sequence length="194" mass="21466">MWDDQEDFQMWSPVNRYLKRENRYLTCTNAGGLYGHPATKARVWPVVRRETFSMRGGFSSIALVVEGEAEGGAKSTIVTAGQQKDSTAEEWHVHAGNIGVFLRAGRTSSSQEDVGQAPRAIRHASNLSWGRRGLNGGRQTDQPACPTPGILADSSGFSFWVWNTLLLVLQTDFGEVSWMCRNIHLVVISEGKVK</sequence>
<protein>
    <submittedName>
        <fullName evidence="1">Uncharacterized protein</fullName>
    </submittedName>
</protein>